<reference evidence="1" key="1">
    <citation type="submission" date="2021-04" db="EMBL/GenBank/DDBJ databases">
        <authorList>
            <person name="Chebbi M.A.C M."/>
        </authorList>
    </citation>
    <scope>NUCLEOTIDE SEQUENCE</scope>
</reference>
<evidence type="ECO:0000313" key="2">
    <source>
        <dbReference type="Proteomes" id="UP000786811"/>
    </source>
</evidence>
<organism evidence="1 2">
    <name type="scientific">Cotesia congregata</name>
    <name type="common">Parasitoid wasp</name>
    <name type="synonym">Apanteles congregatus</name>
    <dbReference type="NCBI Taxonomy" id="51543"/>
    <lineage>
        <taxon>Eukaryota</taxon>
        <taxon>Metazoa</taxon>
        <taxon>Ecdysozoa</taxon>
        <taxon>Arthropoda</taxon>
        <taxon>Hexapoda</taxon>
        <taxon>Insecta</taxon>
        <taxon>Pterygota</taxon>
        <taxon>Neoptera</taxon>
        <taxon>Endopterygota</taxon>
        <taxon>Hymenoptera</taxon>
        <taxon>Apocrita</taxon>
        <taxon>Ichneumonoidea</taxon>
        <taxon>Braconidae</taxon>
        <taxon>Microgastrinae</taxon>
        <taxon>Cotesia</taxon>
    </lineage>
</organism>
<name>A0A8J2EJB1_COTCN</name>
<protein>
    <submittedName>
        <fullName evidence="1">Uncharacterized protein</fullName>
    </submittedName>
</protein>
<proteinExistence type="predicted"/>
<dbReference type="OrthoDB" id="7676957at2759"/>
<accession>A0A8J2EJB1</accession>
<dbReference type="AlphaFoldDB" id="A0A8J2EJB1"/>
<gene>
    <name evidence="1" type="ORF">HICCMSTLAB_LOCUS1051</name>
</gene>
<sequence>MPQNLQSKTRVAMHDIKEKKNVACVSTSVAFTTEINVGSQSNDTVEITIEDPCDLENVNKRVICKLATTQTFASHAFITPLASTLTTKSKLEETLFRKIKRLKDTVSRLKTCNQAATSIIKVNWAMIKASYIKDNNLNPNAYTYRRFCLCKRPGFIGFIGNVTLFGSCEHSFISTTETSSTSTFPI</sequence>
<evidence type="ECO:0000313" key="1">
    <source>
        <dbReference type="EMBL" id="CAG5074387.1"/>
    </source>
</evidence>
<keyword evidence="2" id="KW-1185">Reference proteome</keyword>
<dbReference type="EMBL" id="CAJNRD030001114">
    <property type="protein sequence ID" value="CAG5074387.1"/>
    <property type="molecule type" value="Genomic_DNA"/>
</dbReference>
<dbReference type="Proteomes" id="UP000786811">
    <property type="component" value="Unassembled WGS sequence"/>
</dbReference>
<comment type="caution">
    <text evidence="1">The sequence shown here is derived from an EMBL/GenBank/DDBJ whole genome shotgun (WGS) entry which is preliminary data.</text>
</comment>